<dbReference type="Proteomes" id="UP001224775">
    <property type="component" value="Unassembled WGS sequence"/>
</dbReference>
<keyword evidence="2" id="KW-1185">Reference proteome</keyword>
<gene>
    <name evidence="1" type="ORF">QTG54_006517</name>
</gene>
<dbReference type="AlphaFoldDB" id="A0AAD9DEL4"/>
<sequence>MEVHSEVLMVAVVRGKTCFLLFPSQQIFWQRITTMNFHRAATLCRGQSSKLLAAASRPSLANNAATSSSSRLFSAAPAAAPAATTLPPSIPRVGAATAFPNEYPGQNYIFNWCLNADGVTPLQKCAFRITKPLDLKVAGLALPKSSPLNVNAKSDRSKVPEAGMTEALSFDTFDEVTQRTKDALSLSEGLYCPEGHAPNTKFGVRVITNSGKEDTLVSDLMAYLERMPKRDPTSQSVTCYVLGGPSCEEFAGYAIEEVEEQTEDGSREAISVATVVITGKKPSLKRVVAGIELSVEGLEADAVERAEKKAEEEKGE</sequence>
<evidence type="ECO:0000313" key="2">
    <source>
        <dbReference type="Proteomes" id="UP001224775"/>
    </source>
</evidence>
<comment type="caution">
    <text evidence="1">The sequence shown here is derived from an EMBL/GenBank/DDBJ whole genome shotgun (WGS) entry which is preliminary data.</text>
</comment>
<organism evidence="1 2">
    <name type="scientific">Skeletonema marinoi</name>
    <dbReference type="NCBI Taxonomy" id="267567"/>
    <lineage>
        <taxon>Eukaryota</taxon>
        <taxon>Sar</taxon>
        <taxon>Stramenopiles</taxon>
        <taxon>Ochrophyta</taxon>
        <taxon>Bacillariophyta</taxon>
        <taxon>Coscinodiscophyceae</taxon>
        <taxon>Thalassiosirophycidae</taxon>
        <taxon>Thalassiosirales</taxon>
        <taxon>Skeletonemataceae</taxon>
        <taxon>Skeletonema</taxon>
        <taxon>Skeletonema marinoi-dohrnii complex</taxon>
    </lineage>
</organism>
<reference evidence="1" key="1">
    <citation type="submission" date="2023-06" db="EMBL/GenBank/DDBJ databases">
        <title>Survivors Of The Sea: Transcriptome response of Skeletonema marinoi to long-term dormancy.</title>
        <authorList>
            <person name="Pinder M.I.M."/>
            <person name="Kourtchenko O."/>
            <person name="Robertson E.K."/>
            <person name="Larsson T."/>
            <person name="Maumus F."/>
            <person name="Osuna-Cruz C.M."/>
            <person name="Vancaester E."/>
            <person name="Stenow R."/>
            <person name="Vandepoele K."/>
            <person name="Ploug H."/>
            <person name="Bruchert V."/>
            <person name="Godhe A."/>
            <person name="Topel M."/>
        </authorList>
    </citation>
    <scope>NUCLEOTIDE SEQUENCE</scope>
    <source>
        <strain evidence="1">R05AC</strain>
    </source>
</reference>
<protein>
    <submittedName>
        <fullName evidence="1">Uncharacterized protein</fullName>
    </submittedName>
</protein>
<proteinExistence type="predicted"/>
<dbReference type="EMBL" id="JATAAI010000010">
    <property type="protein sequence ID" value="KAK1742920.1"/>
    <property type="molecule type" value="Genomic_DNA"/>
</dbReference>
<name>A0AAD9DEL4_9STRA</name>
<evidence type="ECO:0000313" key="1">
    <source>
        <dbReference type="EMBL" id="KAK1742920.1"/>
    </source>
</evidence>
<accession>A0AAD9DEL4</accession>